<dbReference type="PRINTS" id="PR00111">
    <property type="entry name" value="ABHYDROLASE"/>
</dbReference>
<sequence>MKKKLSCKNGYSRIYGEIYIPDNGEGPFPTVIYAHGLGDNTQPFDIECLVKQGVAVYCFDFCGGAYASRSEGESIEMSPLTEADDLNAVIDTLRRQDFVDGANLFLCGISQGGYVSTVVASQRPDDIRDLILLCPAFVIQQQFKEQFKRKENIPAILLLNNMTIGRRFGEDVWEMDIYEQMKEYQRNVLIFHGDADKLVPLAFSERAATCFSSAELIVLRGAGHMLAWGDEDTVVPITMQYINKQIVNHVLEHETSRHS</sequence>
<dbReference type="SUPFAM" id="SSF53474">
    <property type="entry name" value="alpha/beta-Hydrolases"/>
    <property type="match status" value="1"/>
</dbReference>
<reference evidence="3" key="1">
    <citation type="submission" date="2016-04" db="EMBL/GenBank/DDBJ databases">
        <authorList>
            <person name="Strepis N."/>
        </authorList>
    </citation>
    <scope>NUCLEOTIDE SEQUENCE [LARGE SCALE GENOMIC DNA]</scope>
</reference>
<evidence type="ECO:0000259" key="1">
    <source>
        <dbReference type="Pfam" id="PF12146"/>
    </source>
</evidence>
<dbReference type="InterPro" id="IPR029058">
    <property type="entry name" value="AB_hydrolase_fold"/>
</dbReference>
<dbReference type="STRING" id="43064.SAMN04488086_10558"/>
<dbReference type="InterPro" id="IPR050266">
    <property type="entry name" value="AB_hydrolase_sf"/>
</dbReference>
<accession>A0A1W1IHJ7</accession>
<dbReference type="AlphaFoldDB" id="A0A1W1IHJ7"/>
<dbReference type="PANTHER" id="PTHR43798:SF5">
    <property type="entry name" value="MONOACYLGLYCEROL LIPASE ABHD6"/>
    <property type="match status" value="1"/>
</dbReference>
<feature type="domain" description="Serine aminopeptidase S33" evidence="1">
    <location>
        <begin position="30"/>
        <end position="148"/>
    </location>
</feature>
<gene>
    <name evidence="2" type="ORF">TPAS_2120</name>
</gene>
<dbReference type="InterPro" id="IPR000073">
    <property type="entry name" value="AB_hydrolase_1"/>
</dbReference>
<name>A0A1W1IHJ7_9LACT</name>
<dbReference type="Proteomes" id="UP000195985">
    <property type="component" value="Unassembled WGS sequence"/>
</dbReference>
<protein>
    <submittedName>
        <fullName evidence="2">Alpha/beta hydrolase fold-1</fullName>
    </submittedName>
</protein>
<dbReference type="PANTHER" id="PTHR43798">
    <property type="entry name" value="MONOACYLGLYCEROL LIPASE"/>
    <property type="match status" value="1"/>
</dbReference>
<dbReference type="GO" id="GO:0016020">
    <property type="term" value="C:membrane"/>
    <property type="evidence" value="ECO:0007669"/>
    <property type="project" value="TreeGrafter"/>
</dbReference>
<keyword evidence="2" id="KW-0378">Hydrolase</keyword>
<organism evidence="2 3">
    <name type="scientific">Trichococcus pasteurii</name>
    <dbReference type="NCBI Taxonomy" id="43064"/>
    <lineage>
        <taxon>Bacteria</taxon>
        <taxon>Bacillati</taxon>
        <taxon>Bacillota</taxon>
        <taxon>Bacilli</taxon>
        <taxon>Lactobacillales</taxon>
        <taxon>Carnobacteriaceae</taxon>
        <taxon>Trichococcus</taxon>
    </lineage>
</organism>
<keyword evidence="3" id="KW-1185">Reference proteome</keyword>
<dbReference type="Gene3D" id="3.40.50.1820">
    <property type="entry name" value="alpha/beta hydrolase"/>
    <property type="match status" value="1"/>
</dbReference>
<dbReference type="Pfam" id="PF12146">
    <property type="entry name" value="Hydrolase_4"/>
    <property type="match status" value="1"/>
</dbReference>
<dbReference type="EMBL" id="FWEY01000006">
    <property type="protein sequence ID" value="SLM52426.1"/>
    <property type="molecule type" value="Genomic_DNA"/>
</dbReference>
<dbReference type="InterPro" id="IPR022742">
    <property type="entry name" value="Hydrolase_4"/>
</dbReference>
<proteinExistence type="predicted"/>
<dbReference type="GO" id="GO:0047372">
    <property type="term" value="F:monoacylglycerol lipase activity"/>
    <property type="evidence" value="ECO:0007669"/>
    <property type="project" value="TreeGrafter"/>
</dbReference>
<evidence type="ECO:0000313" key="2">
    <source>
        <dbReference type="EMBL" id="SLM52426.1"/>
    </source>
</evidence>
<dbReference type="GO" id="GO:0046464">
    <property type="term" value="P:acylglycerol catabolic process"/>
    <property type="evidence" value="ECO:0007669"/>
    <property type="project" value="TreeGrafter"/>
</dbReference>
<evidence type="ECO:0000313" key="3">
    <source>
        <dbReference type="Proteomes" id="UP000195985"/>
    </source>
</evidence>